<evidence type="ECO:0000313" key="1">
    <source>
        <dbReference type="EMBL" id="NVB73035.1"/>
    </source>
</evidence>
<name>A0A1Q6ISD3_PHOVU</name>
<reference evidence="2 3" key="1">
    <citation type="journal article" date="2016" name="Nat. Biotechnol.">
        <title>Measurement of bacterial replication rates in microbial communities.</title>
        <authorList>
            <person name="Brown C.T."/>
            <person name="Olm M.R."/>
            <person name="Thomas B.C."/>
            <person name="Banfield J.F."/>
        </authorList>
    </citation>
    <scope>NUCLEOTIDE SEQUENCE [LARGE SCALE GENOMIC DNA]</scope>
    <source>
        <strain evidence="2">42_262</strain>
    </source>
</reference>
<proteinExistence type="predicted"/>
<accession>A0A1Q6ISD3</accession>
<reference evidence="1 4" key="3">
    <citation type="submission" date="2020-07" db="EMBL/GenBank/DDBJ databases">
        <title>Bacterial metabolism rescues the inhibition of intestinal drug absorption by food and drug additives.</title>
        <authorList>
            <person name="Zou L."/>
            <person name="Spanogiannopoulos P."/>
            <person name="Chien H.-C."/>
            <person name="Pieper L.M."/>
            <person name="Cai W."/>
            <person name="Khuri N."/>
            <person name="Pottel J."/>
            <person name="Vora B."/>
            <person name="Ni Z."/>
            <person name="Tsakalozou E."/>
            <person name="Zhang W."/>
            <person name="Shoichet B.K."/>
            <person name="Giacomini K.M."/>
            <person name="Turnbaugh P.J."/>
        </authorList>
    </citation>
    <scope>NUCLEOTIDE SEQUENCE [LARGE SCALE GENOMIC DNA]</scope>
    <source>
        <strain evidence="1 4">B33</strain>
    </source>
</reference>
<reference evidence="1 4" key="2">
    <citation type="submission" date="2020-04" db="EMBL/GenBank/DDBJ databases">
        <authorList>
            <person name="Pieper L."/>
        </authorList>
    </citation>
    <scope>NUCLEOTIDE SEQUENCE [LARGE SCALE GENOMIC DNA]</scope>
    <source>
        <strain evidence="1 4">B33</strain>
    </source>
</reference>
<comment type="caution">
    <text evidence="2">The sequence shown here is derived from an EMBL/GenBank/DDBJ whole genome shotgun (WGS) entry which is preliminary data.</text>
</comment>
<dbReference type="Proteomes" id="UP000186631">
    <property type="component" value="Unassembled WGS sequence"/>
</dbReference>
<evidence type="ECO:0000313" key="3">
    <source>
        <dbReference type="Proteomes" id="UP000186631"/>
    </source>
</evidence>
<evidence type="ECO:0000313" key="4">
    <source>
        <dbReference type="Proteomes" id="UP000524321"/>
    </source>
</evidence>
<dbReference type="EMBL" id="JABWDJ010000015">
    <property type="protein sequence ID" value="NVB73035.1"/>
    <property type="molecule type" value="Genomic_DNA"/>
</dbReference>
<dbReference type="Proteomes" id="UP000524321">
    <property type="component" value="Unassembled WGS sequence"/>
</dbReference>
<evidence type="ECO:0000313" key="2">
    <source>
        <dbReference type="EMBL" id="OKZ43748.1"/>
    </source>
</evidence>
<protein>
    <recommendedName>
        <fullName evidence="5">Phage capsid protein</fullName>
    </recommendedName>
</protein>
<gene>
    <name evidence="2" type="ORF">BHV80_16640</name>
    <name evidence="1" type="ORF">HUV05_05755</name>
</gene>
<organism evidence="2 3">
    <name type="scientific">Phocaeicola vulgatus</name>
    <name type="common">Bacteroides vulgatus</name>
    <dbReference type="NCBI Taxonomy" id="821"/>
    <lineage>
        <taxon>Bacteria</taxon>
        <taxon>Pseudomonadati</taxon>
        <taxon>Bacteroidota</taxon>
        <taxon>Bacteroidia</taxon>
        <taxon>Bacteroidales</taxon>
        <taxon>Bacteroidaceae</taxon>
        <taxon>Phocaeicola</taxon>
    </lineage>
</organism>
<dbReference type="RefSeq" id="WP_176350435.1">
    <property type="nucleotide sequence ID" value="NZ_CAXSSN010000033.1"/>
</dbReference>
<sequence length="363" mass="40716">MGTIVNTMIQGLTEQMVQARLNSADASGFLFGKHFPVKKVNGFNWKTLTNQLEKKNVAADLHTDNGTIMRKRRPIFESARGDIPFISISRELSRSEIKDYQTALAFAQDEDATKLVEYWGNDVDFCFNGVQSEEEYIAWKLASNAGVLKFTTTTNATYANEFDLDYDVDDEMKTKSSVDWNSKSTADIIGDLAKFVKLGKEHNLNLKFAFINLDELYKICSAEQIIKQCASFAANALGISQTPDLAAVNTMLAKQAWLNGIQLRVIDQTITREFSDGSQTSGNPFENSRMILSESEILGSTQYDILQENEETILRAVRAHTVVKKYGTIEPKSEVTIGQADAIPVFDTAYRNIYVRTDAQDWD</sequence>
<evidence type="ECO:0008006" key="5">
    <source>
        <dbReference type="Google" id="ProtNLM"/>
    </source>
</evidence>
<dbReference type="EMBL" id="MNQV01000234">
    <property type="protein sequence ID" value="OKZ43748.1"/>
    <property type="molecule type" value="Genomic_DNA"/>
</dbReference>
<dbReference type="AlphaFoldDB" id="A0A1Q6ISD3"/>